<organism evidence="1 2">
    <name type="scientific">Marivibrio halodurans</name>
    <dbReference type="NCBI Taxonomy" id="2039722"/>
    <lineage>
        <taxon>Bacteria</taxon>
        <taxon>Pseudomonadati</taxon>
        <taxon>Pseudomonadota</taxon>
        <taxon>Alphaproteobacteria</taxon>
        <taxon>Rhodospirillales</taxon>
        <taxon>Rhodospirillaceae</taxon>
        <taxon>Marivibrio</taxon>
    </lineage>
</organism>
<proteinExistence type="predicted"/>
<dbReference type="Proteomes" id="UP000672602">
    <property type="component" value="Unassembled WGS sequence"/>
</dbReference>
<dbReference type="RefSeq" id="WP_210681066.1">
    <property type="nucleotide sequence ID" value="NZ_JAGMWN010000002.1"/>
</dbReference>
<comment type="caution">
    <text evidence="1">The sequence shown here is derived from an EMBL/GenBank/DDBJ whole genome shotgun (WGS) entry which is preliminary data.</text>
</comment>
<gene>
    <name evidence="1" type="ORF">KAJ83_05725</name>
</gene>
<dbReference type="AlphaFoldDB" id="A0A8J7S0P0"/>
<dbReference type="EMBL" id="JAGMWN010000002">
    <property type="protein sequence ID" value="MBP5856498.1"/>
    <property type="molecule type" value="Genomic_DNA"/>
</dbReference>
<reference evidence="1" key="1">
    <citation type="submission" date="2021-04" db="EMBL/GenBank/DDBJ databases">
        <authorList>
            <person name="Zhang D.-C."/>
        </authorList>
    </citation>
    <scope>NUCLEOTIDE SEQUENCE</scope>
    <source>
        <strain evidence="1">CGMCC 1.15697</strain>
    </source>
</reference>
<evidence type="ECO:0000313" key="2">
    <source>
        <dbReference type="Proteomes" id="UP000672602"/>
    </source>
</evidence>
<sequence>MSDTVSTSSETGGAETGDARAHLLHRARNYPYAAPEHSYIYTAEGIRAFDPDARAGRTPVLAIGSNRAPERLKQKFGHDPAHSIPVQRARLHNFDVVFSAHITSYGAVPAMLQVSPGTAVEIWVTWLSDDQLPVMHETELGAANYHYAELAGVKLQMEDGKVERSAFAYISQRGHMVHEGRALALADVPAAGRRYAAATTGEALEHVRARVGAHDHVSDDWIARLVEDPAYRRGVTDTIAADCIAMQHPFRIIE</sequence>
<keyword evidence="2" id="KW-1185">Reference proteome</keyword>
<accession>A0A8J7S0P0</accession>
<evidence type="ECO:0000313" key="1">
    <source>
        <dbReference type="EMBL" id="MBP5856498.1"/>
    </source>
</evidence>
<protein>
    <submittedName>
        <fullName evidence="1">Uncharacterized protein</fullName>
    </submittedName>
</protein>
<name>A0A8J7S0P0_9PROT</name>
<dbReference type="Gene3D" id="3.10.490.10">
    <property type="entry name" value="Gamma-glutamyl cyclotransferase-like"/>
    <property type="match status" value="1"/>
</dbReference>